<evidence type="ECO:0000256" key="2">
    <source>
        <dbReference type="ARBA" id="ARBA00012417"/>
    </source>
</evidence>
<reference evidence="11 12" key="1">
    <citation type="journal article" date="2017" name="Int. J. Syst. Evol. Microbiol.">
        <title>Aquarickettsiella crustaci n. gen. n. sp. (Gammaproteobacteria: Legionellales: Coxiellaceae); a bacterial pathogen of the freshwater crustacean: Gammarus fossarum (Malacostraca: Amphipoda).</title>
        <authorList>
            <person name="Bojko J."/>
            <person name="Dunn A.M."/>
            <person name="Stebbing P.D."/>
            <person name="Van Aerle R."/>
            <person name="Bacela-Spychalska K."/>
            <person name="Bean T.P."/>
            <person name="Stentiford G.D."/>
        </authorList>
    </citation>
    <scope>NUCLEOTIDE SEQUENCE [LARGE SCALE GENOMIC DNA]</scope>
    <source>
        <strain evidence="11">RA15029</strain>
    </source>
</reference>
<dbReference type="GO" id="GO:0008408">
    <property type="term" value="F:3'-5' exonuclease activity"/>
    <property type="evidence" value="ECO:0007669"/>
    <property type="project" value="InterPro"/>
</dbReference>
<evidence type="ECO:0000256" key="7">
    <source>
        <dbReference type="ARBA" id="ARBA00022705"/>
    </source>
</evidence>
<dbReference type="InterPro" id="IPR004365">
    <property type="entry name" value="NA-bd_OB_tRNA"/>
</dbReference>
<evidence type="ECO:0000313" key="11">
    <source>
        <dbReference type="EMBL" id="RDH40580.1"/>
    </source>
</evidence>
<dbReference type="InterPro" id="IPR016195">
    <property type="entry name" value="Pol/histidinol_Pase-like"/>
</dbReference>
<evidence type="ECO:0000259" key="10">
    <source>
        <dbReference type="SMART" id="SM00481"/>
    </source>
</evidence>
<dbReference type="AlphaFoldDB" id="A0A370CJ42"/>
<keyword evidence="7" id="KW-0235">DNA replication</keyword>
<dbReference type="InterPro" id="IPR003141">
    <property type="entry name" value="Pol/His_phosphatase_N"/>
</dbReference>
<dbReference type="InterPro" id="IPR040982">
    <property type="entry name" value="DNA_pol3_finger"/>
</dbReference>
<keyword evidence="12" id="KW-1185">Reference proteome</keyword>
<dbReference type="Pfam" id="PF14579">
    <property type="entry name" value="HHH_6"/>
    <property type="match status" value="1"/>
</dbReference>
<comment type="caution">
    <text evidence="11">The sequence shown here is derived from an EMBL/GenBank/DDBJ whole genome shotgun (WGS) entry which is preliminary data.</text>
</comment>
<dbReference type="CDD" id="cd04485">
    <property type="entry name" value="DnaE_OBF"/>
    <property type="match status" value="1"/>
</dbReference>
<dbReference type="Pfam" id="PF17657">
    <property type="entry name" value="DNA_pol3_finger"/>
    <property type="match status" value="1"/>
</dbReference>
<dbReference type="InterPro" id="IPR004805">
    <property type="entry name" value="DnaE2/DnaE/PolC"/>
</dbReference>
<dbReference type="Proteomes" id="UP000226429">
    <property type="component" value="Unassembled WGS sequence"/>
</dbReference>
<gene>
    <name evidence="11" type="ORF">CFE62_002860</name>
</gene>
<dbReference type="EC" id="2.7.7.7" evidence="2"/>
<dbReference type="NCBIfam" id="TIGR00594">
    <property type="entry name" value="polc"/>
    <property type="match status" value="1"/>
</dbReference>
<dbReference type="InterPro" id="IPR004013">
    <property type="entry name" value="PHP_dom"/>
</dbReference>
<dbReference type="PANTHER" id="PTHR32294:SF0">
    <property type="entry name" value="DNA POLYMERASE III SUBUNIT ALPHA"/>
    <property type="match status" value="1"/>
</dbReference>
<dbReference type="GO" id="GO:0003887">
    <property type="term" value="F:DNA-directed DNA polymerase activity"/>
    <property type="evidence" value="ECO:0007669"/>
    <property type="project" value="UniProtKB-KW"/>
</dbReference>
<dbReference type="GO" id="GO:0005737">
    <property type="term" value="C:cytoplasm"/>
    <property type="evidence" value="ECO:0007669"/>
    <property type="project" value="UniProtKB-SubCell"/>
</dbReference>
<dbReference type="CDD" id="cd07433">
    <property type="entry name" value="PHP_PolIIIA_DnaE1"/>
    <property type="match status" value="1"/>
</dbReference>
<organism evidence="11 12">
    <name type="scientific">Candidatus Aquirickettsiella gammari</name>
    <dbReference type="NCBI Taxonomy" id="2016198"/>
    <lineage>
        <taxon>Bacteria</taxon>
        <taxon>Pseudomonadati</taxon>
        <taxon>Pseudomonadota</taxon>
        <taxon>Gammaproteobacteria</taxon>
        <taxon>Legionellales</taxon>
        <taxon>Coxiellaceae</taxon>
        <taxon>Candidatus Aquirickettsiella</taxon>
    </lineage>
</organism>
<evidence type="ECO:0000256" key="8">
    <source>
        <dbReference type="ARBA" id="ARBA00022932"/>
    </source>
</evidence>
<dbReference type="InterPro" id="IPR041931">
    <property type="entry name" value="DNA_pol3_alpha_thumb_dom"/>
</dbReference>
<dbReference type="FunFam" id="1.10.10.1600:FF:000001">
    <property type="entry name" value="DNA polymerase III subunit alpha"/>
    <property type="match status" value="1"/>
</dbReference>
<reference evidence="11 12" key="2">
    <citation type="journal article" date="2018" name="J. Invertebr. Pathol.">
        <title>'Candidatus Aquirickettsiella gammari' (Gammaproteobacteria: Legionellales: Coxiellaceae): A bacterial pathogen of the freshwater crustacean Gammarus fossarum (Malacostraca: Amphipoda).</title>
        <authorList>
            <person name="Bojko J."/>
            <person name="Dunn A.M."/>
            <person name="Stebbing P.D."/>
            <person name="van Aerle R."/>
            <person name="Bacela-Spychalska K."/>
            <person name="Bean T.P."/>
            <person name="Urrutia A."/>
            <person name="Stentiford G.D."/>
        </authorList>
    </citation>
    <scope>NUCLEOTIDE SEQUENCE [LARGE SCALE GENOMIC DNA]</scope>
    <source>
        <strain evidence="11">RA15029</strain>
    </source>
</reference>
<dbReference type="NCBIfam" id="NF004226">
    <property type="entry name" value="PRK05673.1"/>
    <property type="match status" value="1"/>
</dbReference>
<evidence type="ECO:0000256" key="6">
    <source>
        <dbReference type="ARBA" id="ARBA00022695"/>
    </source>
</evidence>
<dbReference type="GO" id="GO:0003676">
    <property type="term" value="F:nucleic acid binding"/>
    <property type="evidence" value="ECO:0007669"/>
    <property type="project" value="InterPro"/>
</dbReference>
<dbReference type="EMBL" id="NMOS02000006">
    <property type="protein sequence ID" value="RDH40580.1"/>
    <property type="molecule type" value="Genomic_DNA"/>
</dbReference>
<proteinExistence type="predicted"/>
<evidence type="ECO:0000313" key="12">
    <source>
        <dbReference type="Proteomes" id="UP000226429"/>
    </source>
</evidence>
<dbReference type="InterPro" id="IPR049821">
    <property type="entry name" value="PolIIIA_DnaE1_PHP"/>
</dbReference>
<dbReference type="Pfam" id="PF01336">
    <property type="entry name" value="tRNA_anti-codon"/>
    <property type="match status" value="1"/>
</dbReference>
<dbReference type="Gene3D" id="1.10.10.1600">
    <property type="entry name" value="Bacterial DNA polymerase III alpha subunit, thumb domain"/>
    <property type="match status" value="1"/>
</dbReference>
<dbReference type="SMART" id="SM00481">
    <property type="entry name" value="POLIIIAc"/>
    <property type="match status" value="1"/>
</dbReference>
<accession>A0A370CJ42</accession>
<evidence type="ECO:0000256" key="4">
    <source>
        <dbReference type="ARBA" id="ARBA00022490"/>
    </source>
</evidence>
<sequence>MPSFIHLHLHTEYSLSDGLIRIDKLVSRAAELGMPAIAVTDQSNLFAAIKFYQAAIKKGIKPIVGTECWVKNDQSLEPAFRLILLCQNQQGYRNLIQLISRSYLENQREGKPVIKKSWFSNYSEGLIVLSGGRAGDIATCLFRNKQPLAREYLQFWLNLFPNRFYLQLQRLGQPQEEEYIGSIIELAREYGTPVVATNDVCFISAEDFEAHEARVCINSGYILNDPKRPKIYTEQQYLRSMQEMGFLFADIPSALSNSVEIAKRCNLEIELNSSFLPNFPIPAGMTAENFLVQEAKQGLLRCLEQRSKTYLHLSQTNDLKSKGHLADSHDLEKIYFERLYTELKVINSMGFASYFLIVADFIRWAKQHRIPVGPGRGSGAGSLVAYALQITGLDPLQYDLLFERFLNPERISMPDFDIDFCMEGRDRVIDYVTERYGRESVSQIITYGSMAARAVVRDVGRVLGYPYGMVDKVAKLIPFELGITLEKALEQEEELKQRYENEDEIKVLIDLAKKLEGLVRNVGKHAGGVVIAPSKLTDFTPLYCEAGATHCITQFDKDDIEKVGLVKFDFLGLRTLTIIDWAVQTINAKKSADESLLDITAIPIDDTSTFALLKACKTAAVFQLESRGMRDLVKRLRPDSFDGIIALVALFRPGPLQSGMVDDFINRKHGRAQVQYDHPFLIPILEPTYGIILYQEQVMQIAQVLAGYTLGAADLLRRAMGKKKSEEMAQQRTIFIKGAEQKGLEPRLADQIFDLMEKFADYGFNKSHSAAYALVSYQTAWLKTHYPAEFMSAVLSSDMDHTEKVVTFLEECRLMKLKVLPPDINHSDYKFTVDESTTDCIRYGLGAIKGLGAGVIEMLVAERQKHPFADLFDLCHRVDLQKLNRRSLEALIFSGSLDGLGLNRASLVANMEAALQAADQKSLAKDSGQQDFFGLEMISQSSQMIAQQDWPKLKRLQAEKEVLGFYLSGHPLEDYEAELAYFITTSFSKLTTRTGHAITIAGWVLNIRSLWTKRGDRMAILSLEDASGRLEVTLFSDIYAQYRDKLYKDKLLIIEGEIQNDELTGNIRVLGKRILDIAEARESHAKNLLIKLTKAFIKPDYLDDLQRIMSTFCPGLCPTLIEYYHPELKTQVNFSLGDSWKVKPSDDLLKELRENFGEESVIIQY</sequence>
<keyword evidence="4" id="KW-0963">Cytoplasm</keyword>
<name>A0A370CJ42_9COXI</name>
<protein>
    <recommendedName>
        <fullName evidence="3">DNA polymerase III subunit alpha</fullName>
        <ecNumber evidence="2">2.7.7.7</ecNumber>
    </recommendedName>
</protein>
<dbReference type="Gene3D" id="1.10.150.870">
    <property type="match status" value="1"/>
</dbReference>
<feature type="domain" description="Polymerase/histidinol phosphatase N-terminal" evidence="10">
    <location>
        <begin position="5"/>
        <end position="72"/>
    </location>
</feature>
<keyword evidence="5 11" id="KW-0808">Transferase</keyword>
<dbReference type="InterPro" id="IPR029460">
    <property type="entry name" value="DNAPol_HHH"/>
</dbReference>
<dbReference type="InterPro" id="IPR048472">
    <property type="entry name" value="DNA_pol_IIIA_C"/>
</dbReference>
<evidence type="ECO:0000256" key="1">
    <source>
        <dbReference type="ARBA" id="ARBA00004496"/>
    </source>
</evidence>
<dbReference type="FunFam" id="1.10.150.870:FF:000001">
    <property type="entry name" value="DNA polymerase III subunit alpha"/>
    <property type="match status" value="1"/>
</dbReference>
<evidence type="ECO:0000256" key="5">
    <source>
        <dbReference type="ARBA" id="ARBA00022679"/>
    </source>
</evidence>
<dbReference type="SUPFAM" id="SSF89550">
    <property type="entry name" value="PHP domain-like"/>
    <property type="match status" value="1"/>
</dbReference>
<dbReference type="GO" id="GO:0006260">
    <property type="term" value="P:DNA replication"/>
    <property type="evidence" value="ECO:0007669"/>
    <property type="project" value="UniProtKB-KW"/>
</dbReference>
<dbReference type="Pfam" id="PF07733">
    <property type="entry name" value="DNA_pol3_alpha"/>
    <property type="match status" value="1"/>
</dbReference>
<dbReference type="InterPro" id="IPR011708">
    <property type="entry name" value="DNA_pol3_alpha_NTPase_dom"/>
</dbReference>
<dbReference type="PANTHER" id="PTHR32294">
    <property type="entry name" value="DNA POLYMERASE III SUBUNIT ALPHA"/>
    <property type="match status" value="1"/>
</dbReference>
<dbReference type="Gene3D" id="3.20.20.140">
    <property type="entry name" value="Metal-dependent hydrolases"/>
    <property type="match status" value="1"/>
</dbReference>
<comment type="subcellular location">
    <subcellularLocation>
        <location evidence="1">Cytoplasm</location>
    </subcellularLocation>
</comment>
<dbReference type="Pfam" id="PF20914">
    <property type="entry name" value="DNA_pol_IIIA_C"/>
    <property type="match status" value="1"/>
</dbReference>
<comment type="catalytic activity">
    <reaction evidence="9">
        <text>DNA(n) + a 2'-deoxyribonucleoside 5'-triphosphate = DNA(n+1) + diphosphate</text>
        <dbReference type="Rhea" id="RHEA:22508"/>
        <dbReference type="Rhea" id="RHEA-COMP:17339"/>
        <dbReference type="Rhea" id="RHEA-COMP:17340"/>
        <dbReference type="ChEBI" id="CHEBI:33019"/>
        <dbReference type="ChEBI" id="CHEBI:61560"/>
        <dbReference type="ChEBI" id="CHEBI:173112"/>
        <dbReference type="EC" id="2.7.7.7"/>
    </reaction>
</comment>
<keyword evidence="8" id="KW-0239">DNA-directed DNA polymerase</keyword>
<evidence type="ECO:0000256" key="3">
    <source>
        <dbReference type="ARBA" id="ARBA00019114"/>
    </source>
</evidence>
<evidence type="ECO:0000256" key="9">
    <source>
        <dbReference type="ARBA" id="ARBA00049244"/>
    </source>
</evidence>
<keyword evidence="6 11" id="KW-0548">Nucleotidyltransferase</keyword>
<dbReference type="Pfam" id="PF02811">
    <property type="entry name" value="PHP"/>
    <property type="match status" value="1"/>
</dbReference>